<evidence type="ECO:0000259" key="8">
    <source>
        <dbReference type="Pfam" id="PF21158"/>
    </source>
</evidence>
<dbReference type="InterPro" id="IPR049119">
    <property type="entry name" value="FlgK_D2-like"/>
</dbReference>
<keyword evidence="5" id="KW-0964">Secreted</keyword>
<evidence type="ECO:0000259" key="9">
    <source>
        <dbReference type="Pfam" id="PF22638"/>
    </source>
</evidence>
<dbReference type="STRING" id="857265.WG78_04530"/>
<protein>
    <recommendedName>
        <fullName evidence="4">Flagellar hook-associated protein 1</fullName>
    </recommendedName>
</protein>
<evidence type="ECO:0000259" key="7">
    <source>
        <dbReference type="Pfam" id="PF06429"/>
    </source>
</evidence>
<comment type="subcellular location">
    <subcellularLocation>
        <location evidence="1">Bacterial flagellum</location>
    </subcellularLocation>
    <subcellularLocation>
        <location evidence="2">Secreted</location>
    </subcellularLocation>
</comment>
<keyword evidence="10" id="KW-0282">Flagellum</keyword>
<sequence length="819" mass="84938">MSVFSIGVSALNAANLGLTTTGHNIANEATPGYSRQSIKQSAPYPQLTGSGFVGMGVRVDTIQRAYDQFLTKQQQGAQTQDSYLNTYLTHLNDIDNIVADPTAGVSPAMQDFFSSVQNVATSPADTPSRTAMLTSAGTLVSRFQSFNDQLNENAQTLNGEISTTVDSINSITKQIATLNGQIATQSASGQPPNDLLDQRDQLVLDLNKYVKATTLTQSDGSMNVFIGSGQNVVVGGNSFNLAAVASRDDPTKTQIAYQQNNVTVYLPDSQITGGSLQGLLTYRNDSLSLAQNTLNLTALGLAQTFNAQHRAGIDLNGDQGQNLFDYPRADNVDMSLNGQKVTLTAPDNAIPQSDYALSYNVTSGNYTLTRSTDGQTASITAAQLASGFTALGVTATMTGADATATGTSATASFPPALGNVFSNTGNTGNAALTGYISDTTKLTSSNYKFSYDGTQYVMTRLSDNTQTVFTPAQVAAGAVGADGIALKIKSGTMNAGDSFEIQPVSSVIQGMSVAISDPTEVAASSPITAAVGKGAANTVTFYGAPSNTGTALLSGTVSDKTKLTGSDYKVSYDGTNYSLTRISDGVSTTAAGFPLAMDGFTVNLNSGSFATGDSFTVVPPGNNSGTLTITQPTVDAPPTSTTQGAVSTALKNPVTINFNTANSFTITDAVTGVTTAAQNYTKGMTVSFNGWSMKLDGTPAAGDSIGVAPNTSGNADGRNALALESLQTTKLLDNGKSTYADVYGQMVSKIGTQTAQAKIMATAQDTVLTQATTARDSLAGVNLDEEAANLLRYQQAYTAASKVIQIAQQTFQAIENIIS</sequence>
<dbReference type="GO" id="GO:0005576">
    <property type="term" value="C:extracellular region"/>
    <property type="evidence" value="ECO:0007669"/>
    <property type="project" value="UniProtKB-SubCell"/>
</dbReference>
<evidence type="ECO:0000313" key="10">
    <source>
        <dbReference type="EMBL" id="KPC54809.1"/>
    </source>
</evidence>
<feature type="domain" description="Flagellar hook-associated protein FlgK helical" evidence="9">
    <location>
        <begin position="91"/>
        <end position="324"/>
    </location>
</feature>
<gene>
    <name evidence="10" type="primary">flgK</name>
    <name evidence="10" type="ORF">WG78_04530</name>
</gene>
<keyword evidence="6" id="KW-0975">Bacterial flagellum</keyword>
<dbReference type="GO" id="GO:0044780">
    <property type="term" value="P:bacterial-type flagellum assembly"/>
    <property type="evidence" value="ECO:0007669"/>
    <property type="project" value="InterPro"/>
</dbReference>
<evidence type="ECO:0000256" key="5">
    <source>
        <dbReference type="ARBA" id="ARBA00022525"/>
    </source>
</evidence>
<dbReference type="InterPro" id="IPR002371">
    <property type="entry name" value="FlgK"/>
</dbReference>
<feature type="domain" description="Flagellar basal-body/hook protein C-terminal" evidence="7">
    <location>
        <begin position="779"/>
        <end position="816"/>
    </location>
</feature>
<evidence type="ECO:0000256" key="3">
    <source>
        <dbReference type="ARBA" id="ARBA00009677"/>
    </source>
</evidence>
<dbReference type="InterPro" id="IPR010930">
    <property type="entry name" value="Flg_bb/hook_C_dom"/>
</dbReference>
<comment type="similarity">
    <text evidence="3">Belongs to the flagella basal body rod proteins family.</text>
</comment>
<dbReference type="PATRIC" id="fig|857265.3.peg.929"/>
<dbReference type="OrthoDB" id="9802553at2"/>
<evidence type="ECO:0000313" key="11">
    <source>
        <dbReference type="Proteomes" id="UP000037939"/>
    </source>
</evidence>
<dbReference type="NCBIfam" id="TIGR02492">
    <property type="entry name" value="flgK_ends"/>
    <property type="match status" value="1"/>
</dbReference>
<dbReference type="Proteomes" id="UP000037939">
    <property type="component" value="Unassembled WGS sequence"/>
</dbReference>
<dbReference type="PANTHER" id="PTHR30033">
    <property type="entry name" value="FLAGELLAR HOOK-ASSOCIATED PROTEIN 1"/>
    <property type="match status" value="1"/>
</dbReference>
<dbReference type="EMBL" id="LAQT01000002">
    <property type="protein sequence ID" value="KPC54809.1"/>
    <property type="molecule type" value="Genomic_DNA"/>
</dbReference>
<dbReference type="Pfam" id="PF21158">
    <property type="entry name" value="flgK_1st_1"/>
    <property type="match status" value="2"/>
</dbReference>
<accession>A0A0N0XKM4</accession>
<reference evidence="10 11" key="1">
    <citation type="submission" date="2015-07" db="EMBL/GenBank/DDBJ databases">
        <title>Draft genome sequence of the Amantichitinum ursilacus IGB-41, a new chitin-degrading bacterium.</title>
        <authorList>
            <person name="Kirstahler P."/>
            <person name="Guenther M."/>
            <person name="Grumaz C."/>
            <person name="Rupp S."/>
            <person name="Zibek S."/>
            <person name="Sohn K."/>
        </authorList>
    </citation>
    <scope>NUCLEOTIDE SEQUENCE [LARGE SCALE GENOMIC DNA]</scope>
    <source>
        <strain evidence="10 11">IGB-41</strain>
    </source>
</reference>
<dbReference type="PANTHER" id="PTHR30033:SF1">
    <property type="entry name" value="FLAGELLAR HOOK-ASSOCIATED PROTEIN 1"/>
    <property type="match status" value="1"/>
</dbReference>
<keyword evidence="10" id="KW-0969">Cilium</keyword>
<dbReference type="GO" id="GO:0005198">
    <property type="term" value="F:structural molecule activity"/>
    <property type="evidence" value="ECO:0007669"/>
    <property type="project" value="InterPro"/>
</dbReference>
<dbReference type="InterPro" id="IPR053927">
    <property type="entry name" value="FlgK_helical"/>
</dbReference>
<comment type="caution">
    <text evidence="10">The sequence shown here is derived from an EMBL/GenBank/DDBJ whole genome shotgun (WGS) entry which is preliminary data.</text>
</comment>
<dbReference type="RefSeq" id="WP_053936577.1">
    <property type="nucleotide sequence ID" value="NZ_LAQT01000002.1"/>
</dbReference>
<dbReference type="GO" id="GO:0009424">
    <property type="term" value="C:bacterial-type flagellum hook"/>
    <property type="evidence" value="ECO:0007669"/>
    <property type="project" value="InterPro"/>
</dbReference>
<proteinExistence type="inferred from homology"/>
<feature type="domain" description="Flagellar hook-associated protein 1 D2-like" evidence="8">
    <location>
        <begin position="546"/>
        <end position="619"/>
    </location>
</feature>
<organism evidence="10 11">
    <name type="scientific">Amantichitinum ursilacus</name>
    <dbReference type="NCBI Taxonomy" id="857265"/>
    <lineage>
        <taxon>Bacteria</taxon>
        <taxon>Pseudomonadati</taxon>
        <taxon>Pseudomonadota</taxon>
        <taxon>Betaproteobacteria</taxon>
        <taxon>Neisseriales</taxon>
        <taxon>Chitinibacteraceae</taxon>
        <taxon>Amantichitinum</taxon>
    </lineage>
</organism>
<feature type="domain" description="Flagellar hook-associated protein 1 D2-like" evidence="8">
    <location>
        <begin position="421"/>
        <end position="503"/>
    </location>
</feature>
<keyword evidence="11" id="KW-1185">Reference proteome</keyword>
<evidence type="ECO:0000256" key="2">
    <source>
        <dbReference type="ARBA" id="ARBA00004613"/>
    </source>
</evidence>
<name>A0A0N0XKM4_9NEIS</name>
<keyword evidence="10" id="KW-0966">Cell projection</keyword>
<dbReference type="Pfam" id="PF22638">
    <property type="entry name" value="FlgK_D1"/>
    <property type="match status" value="1"/>
</dbReference>
<dbReference type="PRINTS" id="PR01005">
    <property type="entry name" value="FLGHOOKAP1"/>
</dbReference>
<evidence type="ECO:0000256" key="6">
    <source>
        <dbReference type="ARBA" id="ARBA00023143"/>
    </source>
</evidence>
<dbReference type="AlphaFoldDB" id="A0A0N0XKM4"/>
<dbReference type="SUPFAM" id="SSF64518">
    <property type="entry name" value="Phase 1 flagellin"/>
    <property type="match status" value="2"/>
</dbReference>
<evidence type="ECO:0000256" key="1">
    <source>
        <dbReference type="ARBA" id="ARBA00004365"/>
    </source>
</evidence>
<evidence type="ECO:0000256" key="4">
    <source>
        <dbReference type="ARBA" id="ARBA00016244"/>
    </source>
</evidence>
<dbReference type="Pfam" id="PF06429">
    <property type="entry name" value="Flg_bbr_C"/>
    <property type="match status" value="1"/>
</dbReference>